<accession>A0A813T9I7</accession>
<dbReference type="EMBL" id="CAJNOK010000478">
    <property type="protein sequence ID" value="CAF0756199.1"/>
    <property type="molecule type" value="Genomic_DNA"/>
</dbReference>
<name>A0A813T9I7_9BILA</name>
<dbReference type="AlphaFoldDB" id="A0A813T9I7"/>
<dbReference type="Proteomes" id="UP000681722">
    <property type="component" value="Unassembled WGS sequence"/>
</dbReference>
<protein>
    <submittedName>
        <fullName evidence="3">Uncharacterized protein</fullName>
    </submittedName>
</protein>
<evidence type="ECO:0000313" key="6">
    <source>
        <dbReference type="Proteomes" id="UP000663829"/>
    </source>
</evidence>
<proteinExistence type="predicted"/>
<dbReference type="Proteomes" id="UP000682733">
    <property type="component" value="Unassembled WGS sequence"/>
</dbReference>
<evidence type="ECO:0000313" key="2">
    <source>
        <dbReference type="EMBL" id="CAF0756199.1"/>
    </source>
</evidence>
<comment type="caution">
    <text evidence="3">The sequence shown here is derived from an EMBL/GenBank/DDBJ whole genome shotgun (WGS) entry which is preliminary data.</text>
</comment>
<dbReference type="Proteomes" id="UP000677228">
    <property type="component" value="Unassembled WGS sequence"/>
</dbReference>
<dbReference type="Proteomes" id="UP000663829">
    <property type="component" value="Unassembled WGS sequence"/>
</dbReference>
<dbReference type="OrthoDB" id="10058782at2759"/>
<gene>
    <name evidence="3" type="ORF">GPM918_LOCUS3856</name>
    <name evidence="2" type="ORF">OVA965_LOCUS2295</name>
    <name evidence="5" type="ORF">SRO942_LOCUS3856</name>
    <name evidence="4" type="ORF">TMI583_LOCUS2295</name>
</gene>
<evidence type="ECO:0000313" key="3">
    <source>
        <dbReference type="EMBL" id="CAF0807546.1"/>
    </source>
</evidence>
<feature type="region of interest" description="Disordered" evidence="1">
    <location>
        <begin position="396"/>
        <end position="446"/>
    </location>
</feature>
<reference evidence="3" key="1">
    <citation type="submission" date="2021-02" db="EMBL/GenBank/DDBJ databases">
        <authorList>
            <person name="Nowell W R."/>
        </authorList>
    </citation>
    <scope>NUCLEOTIDE SEQUENCE</scope>
</reference>
<feature type="compositionally biased region" description="Polar residues" evidence="1">
    <location>
        <begin position="405"/>
        <end position="419"/>
    </location>
</feature>
<organism evidence="3 6">
    <name type="scientific">Didymodactylos carnosus</name>
    <dbReference type="NCBI Taxonomy" id="1234261"/>
    <lineage>
        <taxon>Eukaryota</taxon>
        <taxon>Metazoa</taxon>
        <taxon>Spiralia</taxon>
        <taxon>Gnathifera</taxon>
        <taxon>Rotifera</taxon>
        <taxon>Eurotatoria</taxon>
        <taxon>Bdelloidea</taxon>
        <taxon>Philodinida</taxon>
        <taxon>Philodinidae</taxon>
        <taxon>Didymodactylos</taxon>
    </lineage>
</organism>
<sequence length="543" mass="62659">MSSHSVRLYDESQCGDLSSITRAQNSRKQYNNFSTHRQKSAKRANNRGECNTNVGIILADAGSIATITDNDIERCSSIIAVSSMSEASTMSTIDELISEHNTKPHQQKTLSLTDKGVRRIQTTIIRNNDDSYHSNLTKVTMAKNDHLKKTSFTSNIKRMKLIDHVKIKKQTILPNVLTRYSCYLKSSSLQNVENTKKKRSDRSSIKTILPKNNNYQYDCHIQKKLESKTNNNDNNVITIDRRVVHALVEEFQDRFSESLNISIKQMTRHLLDNVASFYERYQNEFKQLAKTHRVKFLERFVHLAGKIKQRQQKTPVGINYNLRHIHCKTRQQPSSLSTKSAVLTESFLKNNRIKVSQNTNNFQQQLVKVNHNILPKPENIVSFKLYSQLASENSLTTLPERDQQKTASRSDLSISSENLRVNEPDKKTNQQSMIPLKGSRTKDSKESLNTTINFEKSTVQNDESLKQNSFTTQMNNLKIFDSLVNNQTMKNNVKHSFSHGKIAINSNEEEENPEFQLIDAFRFRNTLDLEDKFSNHQRFPYYK</sequence>
<dbReference type="EMBL" id="CAJOBC010000494">
    <property type="protein sequence ID" value="CAF3593061.1"/>
    <property type="molecule type" value="Genomic_DNA"/>
</dbReference>
<dbReference type="EMBL" id="CAJOBA010000478">
    <property type="protein sequence ID" value="CAF3535459.1"/>
    <property type="molecule type" value="Genomic_DNA"/>
</dbReference>
<evidence type="ECO:0000256" key="1">
    <source>
        <dbReference type="SAM" id="MobiDB-lite"/>
    </source>
</evidence>
<dbReference type="EMBL" id="CAJNOQ010000494">
    <property type="protein sequence ID" value="CAF0807546.1"/>
    <property type="molecule type" value="Genomic_DNA"/>
</dbReference>
<evidence type="ECO:0000313" key="5">
    <source>
        <dbReference type="EMBL" id="CAF3593061.1"/>
    </source>
</evidence>
<keyword evidence="6" id="KW-1185">Reference proteome</keyword>
<evidence type="ECO:0000313" key="4">
    <source>
        <dbReference type="EMBL" id="CAF3535459.1"/>
    </source>
</evidence>